<dbReference type="InterPro" id="IPR004087">
    <property type="entry name" value="KH_dom"/>
</dbReference>
<sequence>MTSMDEEIFDITKNERLSFVTGPRGSSKVRQFENQSGARIRVDSEPSNTMIRIFGNSSQREEAKILIRDTLEKTSFIPTVSYFILSESSFDNNRLKFVEADEESSNGRTRYFVKFIKDDDDEYNEPDELDEVNIEDYLHITPCQFNTFDKLDDCLDILSSKLKSNFRQRSADSLFSEKIILKPRIFFGKVLFFEMDNPKDSFTLRDWYKFNVLSGRGRRGSTGEDNGNRDGKTVNVEFQQDSPQVYEDFKVLQQKFGFKVHHKRPSKDKTKGCVYIYYTPTSTNKKRKLKLRWDEDENKWKVVNHSHSINRLANFDIVSGSKAPDFRFSLKTHYDLSSEGSKVEEIINNIQFSNSFAERDGMWFKSSDFSDTLMQKAVIRQVIEKKSFRNESYHITFATIKHCDINNRISTQKLITLKHHTWAQSVTLNNTEAFMNNVFDTLNYVQDMISTLL</sequence>
<feature type="domain" description="K Homology" evidence="2">
    <location>
        <begin position="3"/>
        <end position="72"/>
    </location>
</feature>
<dbReference type="SMART" id="SM00322">
    <property type="entry name" value="KH"/>
    <property type="match status" value="1"/>
</dbReference>
<gene>
    <name evidence="3" type="ORF">RirG_091610</name>
</gene>
<dbReference type="Gene3D" id="3.30.1370.10">
    <property type="entry name" value="K Homology domain, type 1"/>
    <property type="match status" value="1"/>
</dbReference>
<evidence type="ECO:0000256" key="1">
    <source>
        <dbReference type="PROSITE-ProRule" id="PRU00117"/>
    </source>
</evidence>
<evidence type="ECO:0000259" key="2">
    <source>
        <dbReference type="SMART" id="SM00322"/>
    </source>
</evidence>
<dbReference type="InterPro" id="IPR036612">
    <property type="entry name" value="KH_dom_type_1_sf"/>
</dbReference>
<dbReference type="Pfam" id="PF00013">
    <property type="entry name" value="KH_1"/>
    <property type="match status" value="1"/>
</dbReference>
<proteinExistence type="predicted"/>
<dbReference type="SMR" id="A0A015KQS0"/>
<evidence type="ECO:0000313" key="3">
    <source>
        <dbReference type="EMBL" id="EXX69964.1"/>
    </source>
</evidence>
<dbReference type="PROSITE" id="PS50084">
    <property type="entry name" value="KH_TYPE_1"/>
    <property type="match status" value="1"/>
</dbReference>
<dbReference type="STRING" id="1432141.A0A015KQS0"/>
<keyword evidence="4" id="KW-1185">Reference proteome</keyword>
<keyword evidence="1" id="KW-0694">RNA-binding</keyword>
<dbReference type="HOGENOM" id="CLU_048780_0_0_1"/>
<dbReference type="OrthoDB" id="2367190at2759"/>
<dbReference type="GO" id="GO:0003723">
    <property type="term" value="F:RNA binding"/>
    <property type="evidence" value="ECO:0007669"/>
    <property type="project" value="UniProtKB-UniRule"/>
</dbReference>
<dbReference type="EMBL" id="JEMT01016756">
    <property type="protein sequence ID" value="EXX69964.1"/>
    <property type="molecule type" value="Genomic_DNA"/>
</dbReference>
<comment type="caution">
    <text evidence="3">The sequence shown here is derived from an EMBL/GenBank/DDBJ whole genome shotgun (WGS) entry which is preliminary data.</text>
</comment>
<evidence type="ECO:0000313" key="4">
    <source>
        <dbReference type="Proteomes" id="UP000022910"/>
    </source>
</evidence>
<dbReference type="Proteomes" id="UP000022910">
    <property type="component" value="Unassembled WGS sequence"/>
</dbReference>
<protein>
    <recommendedName>
        <fullName evidence="2">K Homology domain-containing protein</fullName>
    </recommendedName>
</protein>
<reference evidence="3 4" key="1">
    <citation type="submission" date="2014-02" db="EMBL/GenBank/DDBJ databases">
        <title>Single nucleus genome sequencing reveals high similarity among nuclei of an endomycorrhizal fungus.</title>
        <authorList>
            <person name="Lin K."/>
            <person name="Geurts R."/>
            <person name="Zhang Z."/>
            <person name="Limpens E."/>
            <person name="Saunders D.G."/>
            <person name="Mu D."/>
            <person name="Pang E."/>
            <person name="Cao H."/>
            <person name="Cha H."/>
            <person name="Lin T."/>
            <person name="Zhou Q."/>
            <person name="Shang Y."/>
            <person name="Li Y."/>
            <person name="Ivanov S."/>
            <person name="Sharma T."/>
            <person name="Velzen R.V."/>
            <person name="Ruijter N.D."/>
            <person name="Aanen D.K."/>
            <person name="Win J."/>
            <person name="Kamoun S."/>
            <person name="Bisseling T."/>
            <person name="Huang S."/>
        </authorList>
    </citation>
    <scope>NUCLEOTIDE SEQUENCE [LARGE SCALE GENOMIC DNA]</scope>
    <source>
        <strain evidence="4">DAOM197198w</strain>
    </source>
</reference>
<dbReference type="AlphaFoldDB" id="A0A015KQS0"/>
<dbReference type="SUPFAM" id="SSF54791">
    <property type="entry name" value="Eukaryotic type KH-domain (KH-domain type I)"/>
    <property type="match status" value="1"/>
</dbReference>
<organism evidence="3 4">
    <name type="scientific">Rhizophagus irregularis (strain DAOM 197198w)</name>
    <name type="common">Glomus intraradices</name>
    <dbReference type="NCBI Taxonomy" id="1432141"/>
    <lineage>
        <taxon>Eukaryota</taxon>
        <taxon>Fungi</taxon>
        <taxon>Fungi incertae sedis</taxon>
        <taxon>Mucoromycota</taxon>
        <taxon>Glomeromycotina</taxon>
        <taxon>Glomeromycetes</taxon>
        <taxon>Glomerales</taxon>
        <taxon>Glomeraceae</taxon>
        <taxon>Rhizophagus</taxon>
    </lineage>
</organism>
<name>A0A015KQS0_RHIIW</name>
<accession>A0A015KQS0</accession>
<dbReference type="InterPro" id="IPR004088">
    <property type="entry name" value="KH_dom_type_1"/>
</dbReference>